<dbReference type="GO" id="GO:0016787">
    <property type="term" value="F:hydrolase activity"/>
    <property type="evidence" value="ECO:0007669"/>
    <property type="project" value="UniProtKB-KW"/>
</dbReference>
<dbReference type="PIRSF" id="PIRSF033634">
    <property type="entry name" value="UCP033634"/>
    <property type="match status" value="1"/>
</dbReference>
<dbReference type="InterPro" id="IPR029058">
    <property type="entry name" value="AB_hydrolase_fold"/>
</dbReference>
<organism evidence="2 3">
    <name type="scientific">Priestia megaterium</name>
    <name type="common">Bacillus megaterium</name>
    <dbReference type="NCBI Taxonomy" id="1404"/>
    <lineage>
        <taxon>Bacteria</taxon>
        <taxon>Bacillati</taxon>
        <taxon>Bacillota</taxon>
        <taxon>Bacilli</taxon>
        <taxon>Bacillales</taxon>
        <taxon>Bacillaceae</taxon>
        <taxon>Priestia</taxon>
    </lineage>
</organism>
<reference evidence="2 3" key="2">
    <citation type="submission" date="2020-04" db="EMBL/GenBank/DDBJ databases">
        <authorList>
            <person name="Fomenkov A."/>
            <person name="Anton B.P."/>
            <person name="Roberts R.J."/>
        </authorList>
    </citation>
    <scope>NUCLEOTIDE SEQUENCE [LARGE SCALE GENOMIC DNA]</scope>
    <source>
        <strain evidence="2 3">S2</strain>
    </source>
</reference>
<evidence type="ECO:0000259" key="1">
    <source>
        <dbReference type="Pfam" id="PF20408"/>
    </source>
</evidence>
<accession>A0A6H1P5C4</accession>
<dbReference type="Proteomes" id="UP000501868">
    <property type="component" value="Chromosome"/>
</dbReference>
<reference evidence="2 3" key="1">
    <citation type="submission" date="2020-04" db="EMBL/GenBank/DDBJ databases">
        <title>Genome-Wide Identification of 5-Methylcytosine Sites in Bacterial Genomes By High-Throughput Sequencing of MspJI Restriction Fragments.</title>
        <authorList>
            <person name="Wu V."/>
        </authorList>
    </citation>
    <scope>NUCLEOTIDE SEQUENCE [LARGE SCALE GENOMIC DNA]</scope>
    <source>
        <strain evidence="2 3">S2</strain>
    </source>
</reference>
<dbReference type="InterPro" id="IPR017018">
    <property type="entry name" value="UCP033634"/>
</dbReference>
<evidence type="ECO:0000313" key="3">
    <source>
        <dbReference type="Proteomes" id="UP000501868"/>
    </source>
</evidence>
<gene>
    <name evidence="2" type="ORF">HFZ78_19485</name>
</gene>
<dbReference type="AlphaFoldDB" id="A0A6H1P5C4"/>
<proteinExistence type="predicted"/>
<evidence type="ECO:0000313" key="2">
    <source>
        <dbReference type="EMBL" id="QIZ08617.1"/>
    </source>
</evidence>
<dbReference type="EMBL" id="CP051128">
    <property type="protein sequence ID" value="QIZ08617.1"/>
    <property type="molecule type" value="Genomic_DNA"/>
</dbReference>
<dbReference type="SUPFAM" id="SSF53474">
    <property type="entry name" value="alpha/beta-Hydrolases"/>
    <property type="match status" value="1"/>
</dbReference>
<sequence length="214" mass="24620">MKVNQRTTFINEKEVQYTHIENGSTVVCFMFSGAGYTYDKPLFYYSTMTMLQNQYDVVHIHYSYGQDLFKLPLEDITKIIVNDVKPIIDDVLKNYQYQETVFLGKSLGTIPIINGLMKSDMYMNSKMVLLTPLLKFDSIFETLLMTKHSSLIVIGEKDAHYIPSKIESIENKTNIKIETIPNANHSLDMEPFNTSMSITALEKVMKKLGDFLKL</sequence>
<dbReference type="Pfam" id="PF20408">
    <property type="entry name" value="Abhydrolase_11"/>
    <property type="match status" value="1"/>
</dbReference>
<dbReference type="InterPro" id="IPR046879">
    <property type="entry name" value="KANL3/Tex30_Abhydrolase"/>
</dbReference>
<keyword evidence="2" id="KW-0378">Hydrolase</keyword>
<dbReference type="Gene3D" id="3.40.50.1820">
    <property type="entry name" value="alpha/beta hydrolase"/>
    <property type="match status" value="1"/>
</dbReference>
<feature type="domain" description="KANL3/Tex30 alpha/beta hydrolase-like" evidence="1">
    <location>
        <begin position="32"/>
        <end position="211"/>
    </location>
</feature>
<name>A0A6H1P5C4_PRIMG</name>
<protein>
    <submittedName>
        <fullName evidence="2">Alpha/beta hydrolase</fullName>
    </submittedName>
</protein>